<dbReference type="Proteomes" id="UP001321475">
    <property type="component" value="Chromosome"/>
</dbReference>
<evidence type="ECO:0000313" key="3">
    <source>
        <dbReference type="EMBL" id="BDZ42569.1"/>
    </source>
</evidence>
<sequence>MFSSLQSLVLLALSVLVFAVQAYALIDCIRRPAHAFQAEGKLSKNIWLLILGVATALGFVGIGGGLGFFGLIAVVAAIVYLVDVRPKVSRYSPRRGPGSGPSGGRPGGGDGVCRPVGAPGRGASRDDRRRRRGPARRGGAGRPRRVHAPRSPRRPGR</sequence>
<gene>
    <name evidence="3" type="ORF">GCM10025865_18680</name>
</gene>
<dbReference type="RefSeq" id="WP_286217034.1">
    <property type="nucleotide sequence ID" value="NZ_AP027729.1"/>
</dbReference>
<evidence type="ECO:0000256" key="1">
    <source>
        <dbReference type="SAM" id="MobiDB-lite"/>
    </source>
</evidence>
<evidence type="ECO:0000256" key="2">
    <source>
        <dbReference type="SAM" id="Phobius"/>
    </source>
</evidence>
<feature type="compositionally biased region" description="Basic residues" evidence="1">
    <location>
        <begin position="142"/>
        <end position="157"/>
    </location>
</feature>
<dbReference type="InterPro" id="IPR019662">
    <property type="entry name" value="DUF2516"/>
</dbReference>
<keyword evidence="2" id="KW-0812">Transmembrane</keyword>
<feature type="compositionally biased region" description="Gly residues" evidence="1">
    <location>
        <begin position="97"/>
        <end position="111"/>
    </location>
</feature>
<dbReference type="EMBL" id="AP027729">
    <property type="protein sequence ID" value="BDZ42569.1"/>
    <property type="molecule type" value="Genomic_DNA"/>
</dbReference>
<dbReference type="Pfam" id="PF10724">
    <property type="entry name" value="DUF2516"/>
    <property type="match status" value="1"/>
</dbReference>
<accession>A0ABM8G3G8</accession>
<evidence type="ECO:0008006" key="5">
    <source>
        <dbReference type="Google" id="ProtNLM"/>
    </source>
</evidence>
<name>A0ABM8G3G8_9CELL</name>
<protein>
    <recommendedName>
        <fullName evidence="5">DUF2516 family protein</fullName>
    </recommendedName>
</protein>
<feature type="region of interest" description="Disordered" evidence="1">
    <location>
        <begin position="89"/>
        <end position="157"/>
    </location>
</feature>
<feature type="transmembrane region" description="Helical" evidence="2">
    <location>
        <begin position="48"/>
        <end position="81"/>
    </location>
</feature>
<proteinExistence type="predicted"/>
<keyword evidence="2" id="KW-0472">Membrane</keyword>
<evidence type="ECO:0000313" key="4">
    <source>
        <dbReference type="Proteomes" id="UP001321475"/>
    </source>
</evidence>
<organism evidence="3 4">
    <name type="scientific">Paraoerskovia sediminicola</name>
    <dbReference type="NCBI Taxonomy" id="1138587"/>
    <lineage>
        <taxon>Bacteria</taxon>
        <taxon>Bacillati</taxon>
        <taxon>Actinomycetota</taxon>
        <taxon>Actinomycetes</taxon>
        <taxon>Micrococcales</taxon>
        <taxon>Cellulomonadaceae</taxon>
        <taxon>Paraoerskovia</taxon>
    </lineage>
</organism>
<reference evidence="4" key="1">
    <citation type="journal article" date="2019" name="Int. J. Syst. Evol. Microbiol.">
        <title>The Global Catalogue of Microorganisms (GCM) 10K type strain sequencing project: providing services to taxonomists for standard genome sequencing and annotation.</title>
        <authorList>
            <consortium name="The Broad Institute Genomics Platform"/>
            <consortium name="The Broad Institute Genome Sequencing Center for Infectious Disease"/>
            <person name="Wu L."/>
            <person name="Ma J."/>
        </authorList>
    </citation>
    <scope>NUCLEOTIDE SEQUENCE [LARGE SCALE GENOMIC DNA]</scope>
    <source>
        <strain evidence="4">NBRC 108565</strain>
    </source>
</reference>
<keyword evidence="2" id="KW-1133">Transmembrane helix</keyword>
<keyword evidence="4" id="KW-1185">Reference proteome</keyword>